<dbReference type="HOGENOM" id="CLU_036012_2_0_1"/>
<protein>
    <recommendedName>
        <fullName evidence="5">Metallo-beta-lactamase domain-containing protein</fullName>
    </recommendedName>
</protein>
<dbReference type="Gene3D" id="3.60.15.10">
    <property type="entry name" value="Ribonuclease Z/Hydroxyacylglutathione hydrolase-like"/>
    <property type="match status" value="1"/>
</dbReference>
<dbReference type="PANTHER" id="PTHR13754:SF13">
    <property type="entry name" value="METALLO-BETA-LACTAMASE SUPERFAMILY PROTEIN (AFU_ORTHOLOGUE AFUA_3G07630)"/>
    <property type="match status" value="1"/>
</dbReference>
<dbReference type="GO" id="GO:0008270">
    <property type="term" value="F:zinc ion binding"/>
    <property type="evidence" value="ECO:0007669"/>
    <property type="project" value="InterPro"/>
</dbReference>
<evidence type="ECO:0000313" key="6">
    <source>
        <dbReference type="EMBL" id="KIM71331.1"/>
    </source>
</evidence>
<evidence type="ECO:0000256" key="2">
    <source>
        <dbReference type="ARBA" id="ARBA00022723"/>
    </source>
</evidence>
<dbReference type="PROSITE" id="PS00743">
    <property type="entry name" value="BETA_LACTAMASE_B_1"/>
    <property type="match status" value="1"/>
</dbReference>
<dbReference type="GO" id="GO:0017001">
    <property type="term" value="P:antibiotic catabolic process"/>
    <property type="evidence" value="ECO:0007669"/>
    <property type="project" value="InterPro"/>
</dbReference>
<reference evidence="7" key="2">
    <citation type="submission" date="2015-01" db="EMBL/GenBank/DDBJ databases">
        <title>Evolutionary Origins and Diversification of the Mycorrhizal Mutualists.</title>
        <authorList>
            <consortium name="DOE Joint Genome Institute"/>
            <consortium name="Mycorrhizal Genomics Consortium"/>
            <person name="Kohler A."/>
            <person name="Kuo A."/>
            <person name="Nagy L.G."/>
            <person name="Floudas D."/>
            <person name="Copeland A."/>
            <person name="Barry K.W."/>
            <person name="Cichocki N."/>
            <person name="Veneault-Fourrey C."/>
            <person name="LaButti K."/>
            <person name="Lindquist E.A."/>
            <person name="Lipzen A."/>
            <person name="Lundell T."/>
            <person name="Morin E."/>
            <person name="Murat C."/>
            <person name="Riley R."/>
            <person name="Ohm R."/>
            <person name="Sun H."/>
            <person name="Tunlid A."/>
            <person name="Henrissat B."/>
            <person name="Grigoriev I.V."/>
            <person name="Hibbett D.S."/>
            <person name="Martin F."/>
        </authorList>
    </citation>
    <scope>NUCLEOTIDE SEQUENCE [LARGE SCALE GENOMIC DNA]</scope>
    <source>
        <strain evidence="7">F 1598</strain>
    </source>
</reference>
<sequence length="359" mass="39127">MNSDTLKAIDSLTITFLVDNCIEWMTKLPPGFSHELRQHLADHPPVDEMTGVPFVDLENYCCGAHGFSALIETEVAGSKPHLTLFDTGPDSVSLVRNVRSLNVPVSEVERVIISHWHADHSGGLISFLNLRGSSTPPCIVDLHPDRPIARGIAPPPKFDKVIARLPSDPTFELIEKAGAKVETSKEGHAVADGTIWVSGEIPRVTDFEAGLLGGVRWFESENDNKGGWVKEEHIMDERYACIDVAGKGLVIFTACSHAGVVNVVKDAIAQFSRPIYMIVGGLHLAGTELSYRIPPTVDFLSRQLRPSPTYILPMHCSGFNSKVALQQSFGESCVPAGVGLKVQVNADREADDKLFPPVY</sequence>
<dbReference type="Proteomes" id="UP000054166">
    <property type="component" value="Unassembled WGS sequence"/>
</dbReference>
<reference evidence="6 7" key="1">
    <citation type="submission" date="2014-04" db="EMBL/GenBank/DDBJ databases">
        <authorList>
            <consortium name="DOE Joint Genome Institute"/>
            <person name="Kuo A."/>
            <person name="Tarkka M."/>
            <person name="Buscot F."/>
            <person name="Kohler A."/>
            <person name="Nagy L.G."/>
            <person name="Floudas D."/>
            <person name="Copeland A."/>
            <person name="Barry K.W."/>
            <person name="Cichocki N."/>
            <person name="Veneault-Fourrey C."/>
            <person name="LaButti K."/>
            <person name="Lindquist E.A."/>
            <person name="Lipzen A."/>
            <person name="Lundell T."/>
            <person name="Morin E."/>
            <person name="Murat C."/>
            <person name="Sun H."/>
            <person name="Tunlid A."/>
            <person name="Henrissat B."/>
            <person name="Grigoriev I.V."/>
            <person name="Hibbett D.S."/>
            <person name="Martin F."/>
            <person name="Nordberg H.P."/>
            <person name="Cantor M.N."/>
            <person name="Hua S.X."/>
        </authorList>
    </citation>
    <scope>NUCLEOTIDE SEQUENCE [LARGE SCALE GENOMIC DNA]</scope>
    <source>
        <strain evidence="6 7">F 1598</strain>
    </source>
</reference>
<dbReference type="PANTHER" id="PTHR13754">
    <property type="entry name" value="METALLO-BETA-LACTAMASE SUPERFAMILY PROTEIN"/>
    <property type="match status" value="1"/>
</dbReference>
<comment type="cofactor">
    <cofactor evidence="1">
        <name>Zn(2+)</name>
        <dbReference type="ChEBI" id="CHEBI:29105"/>
    </cofactor>
</comment>
<dbReference type="InterPro" id="IPR001279">
    <property type="entry name" value="Metallo-B-lactamas"/>
</dbReference>
<proteinExistence type="predicted"/>
<dbReference type="STRING" id="765440.A0A0C3EU35"/>
<dbReference type="GO" id="GO:0016740">
    <property type="term" value="F:transferase activity"/>
    <property type="evidence" value="ECO:0007669"/>
    <property type="project" value="TreeGrafter"/>
</dbReference>
<feature type="domain" description="Metallo-beta-lactamase" evidence="5">
    <location>
        <begin position="82"/>
        <end position="153"/>
    </location>
</feature>
<keyword evidence="3" id="KW-0378">Hydrolase</keyword>
<organism evidence="6 7">
    <name type="scientific">Piloderma croceum (strain F 1598)</name>
    <dbReference type="NCBI Taxonomy" id="765440"/>
    <lineage>
        <taxon>Eukaryota</taxon>
        <taxon>Fungi</taxon>
        <taxon>Dikarya</taxon>
        <taxon>Basidiomycota</taxon>
        <taxon>Agaricomycotina</taxon>
        <taxon>Agaricomycetes</taxon>
        <taxon>Agaricomycetidae</taxon>
        <taxon>Atheliales</taxon>
        <taxon>Atheliaceae</taxon>
        <taxon>Piloderma</taxon>
    </lineage>
</organism>
<evidence type="ECO:0000259" key="5">
    <source>
        <dbReference type="Pfam" id="PF00753"/>
    </source>
</evidence>
<evidence type="ECO:0000256" key="3">
    <source>
        <dbReference type="ARBA" id="ARBA00022801"/>
    </source>
</evidence>
<keyword evidence="4" id="KW-0862">Zinc</keyword>
<keyword evidence="7" id="KW-1185">Reference proteome</keyword>
<dbReference type="OrthoDB" id="1470350at2759"/>
<evidence type="ECO:0000256" key="1">
    <source>
        <dbReference type="ARBA" id="ARBA00001947"/>
    </source>
</evidence>
<dbReference type="SUPFAM" id="SSF56281">
    <property type="entry name" value="Metallo-hydrolase/oxidoreductase"/>
    <property type="match status" value="1"/>
</dbReference>
<dbReference type="EMBL" id="KN833355">
    <property type="protein sequence ID" value="KIM71331.1"/>
    <property type="molecule type" value="Genomic_DNA"/>
</dbReference>
<dbReference type="InterPro" id="IPR001018">
    <property type="entry name" value="Beta-lactamase_class-B_CS"/>
</dbReference>
<dbReference type="InParanoid" id="A0A0C3EU35"/>
<dbReference type="GO" id="GO:0008800">
    <property type="term" value="F:beta-lactamase activity"/>
    <property type="evidence" value="ECO:0007669"/>
    <property type="project" value="InterPro"/>
</dbReference>
<evidence type="ECO:0000256" key="4">
    <source>
        <dbReference type="ARBA" id="ARBA00022833"/>
    </source>
</evidence>
<gene>
    <name evidence="6" type="ORF">PILCRDRAFT_830416</name>
</gene>
<dbReference type="InterPro" id="IPR052926">
    <property type="entry name" value="Metallo-beta-lactamase_dom"/>
</dbReference>
<dbReference type="InterPro" id="IPR041712">
    <property type="entry name" value="DHPS-like_MBL-fold"/>
</dbReference>
<dbReference type="Pfam" id="PF00753">
    <property type="entry name" value="Lactamase_B"/>
    <property type="match status" value="1"/>
</dbReference>
<evidence type="ECO:0000313" key="7">
    <source>
        <dbReference type="Proteomes" id="UP000054166"/>
    </source>
</evidence>
<name>A0A0C3EU35_PILCF</name>
<dbReference type="InterPro" id="IPR036866">
    <property type="entry name" value="RibonucZ/Hydroxyglut_hydro"/>
</dbReference>
<dbReference type="AlphaFoldDB" id="A0A0C3EU35"/>
<keyword evidence="2" id="KW-0479">Metal-binding</keyword>
<accession>A0A0C3EU35</accession>
<dbReference type="CDD" id="cd07713">
    <property type="entry name" value="DHPS-like_MBL-fold"/>
    <property type="match status" value="1"/>
</dbReference>